<dbReference type="GeneID" id="73344809"/>
<accession>A0A9Q8SY95</accession>
<evidence type="ECO:0000313" key="2">
    <source>
        <dbReference type="EMBL" id="UQC85330.1"/>
    </source>
</evidence>
<keyword evidence="1" id="KW-0472">Membrane</keyword>
<evidence type="ECO:0000313" key="3">
    <source>
        <dbReference type="Proteomes" id="UP000830671"/>
    </source>
</evidence>
<keyword evidence="1" id="KW-0812">Transmembrane</keyword>
<organism evidence="2 3">
    <name type="scientific">Colletotrichum lupini</name>
    <dbReference type="NCBI Taxonomy" id="145971"/>
    <lineage>
        <taxon>Eukaryota</taxon>
        <taxon>Fungi</taxon>
        <taxon>Dikarya</taxon>
        <taxon>Ascomycota</taxon>
        <taxon>Pezizomycotina</taxon>
        <taxon>Sordariomycetes</taxon>
        <taxon>Hypocreomycetidae</taxon>
        <taxon>Glomerellales</taxon>
        <taxon>Glomerellaceae</taxon>
        <taxon>Colletotrichum</taxon>
        <taxon>Colletotrichum acutatum species complex</taxon>
    </lineage>
</organism>
<name>A0A9Q8SY95_9PEZI</name>
<keyword evidence="3" id="KW-1185">Reference proteome</keyword>
<keyword evidence="1" id="KW-1133">Transmembrane helix</keyword>
<reference evidence="2" key="1">
    <citation type="journal article" date="2021" name="Mol. Plant Microbe Interact.">
        <title>Complete Genome Sequence of the Plant-Pathogenic Fungus Colletotrichum lupini.</title>
        <authorList>
            <person name="Baroncelli R."/>
            <person name="Pensec F."/>
            <person name="Da Lio D."/>
            <person name="Boufleur T."/>
            <person name="Vicente I."/>
            <person name="Sarrocco S."/>
            <person name="Picot A."/>
            <person name="Baraldi E."/>
            <person name="Sukno S."/>
            <person name="Thon M."/>
            <person name="Le Floch G."/>
        </authorList>
    </citation>
    <scope>NUCLEOTIDE SEQUENCE</scope>
    <source>
        <strain evidence="2">IMI 504893</strain>
    </source>
</reference>
<dbReference type="KEGG" id="clup:CLUP02_10827"/>
<dbReference type="Proteomes" id="UP000830671">
    <property type="component" value="Chromosome 5"/>
</dbReference>
<sequence>MLHSRLRLHDSDIGTYTELMWRSHCRTILRSFGAASRNGVIINVSIAKKPKQRREIDMLVRKSSVGLVLLVSGCLTLAFVLIRRVRDIRDEDHELQRPLCLANLTEATRKDKALRARGNTSYSAGRNNLKACCRHTRKNRILPLSFLLTLHA</sequence>
<gene>
    <name evidence="2" type="ORF">CLUP02_10827</name>
</gene>
<evidence type="ECO:0000256" key="1">
    <source>
        <dbReference type="SAM" id="Phobius"/>
    </source>
</evidence>
<proteinExistence type="predicted"/>
<protein>
    <submittedName>
        <fullName evidence="2">Uncharacterized protein</fullName>
    </submittedName>
</protein>
<dbReference type="RefSeq" id="XP_049146944.1">
    <property type="nucleotide sequence ID" value="XM_049289799.1"/>
</dbReference>
<dbReference type="AlphaFoldDB" id="A0A9Q8SY95"/>
<dbReference type="EMBL" id="CP019477">
    <property type="protein sequence ID" value="UQC85330.1"/>
    <property type="molecule type" value="Genomic_DNA"/>
</dbReference>
<feature type="transmembrane region" description="Helical" evidence="1">
    <location>
        <begin position="64"/>
        <end position="82"/>
    </location>
</feature>